<dbReference type="RefSeq" id="WP_105247567.1">
    <property type="nucleotide sequence ID" value="NZ_PSZM01000046.1"/>
</dbReference>
<dbReference type="Pfam" id="PF11138">
    <property type="entry name" value="DUF2911"/>
    <property type="match status" value="1"/>
</dbReference>
<organism evidence="1 2">
    <name type="scientific">Apibacter adventoris</name>
    <dbReference type="NCBI Taxonomy" id="1679466"/>
    <lineage>
        <taxon>Bacteria</taxon>
        <taxon>Pseudomonadati</taxon>
        <taxon>Bacteroidota</taxon>
        <taxon>Flavobacteriia</taxon>
        <taxon>Flavobacteriales</taxon>
        <taxon>Weeksellaceae</taxon>
        <taxon>Apibacter</taxon>
    </lineage>
</organism>
<dbReference type="InterPro" id="IPR011990">
    <property type="entry name" value="TPR-like_helical_dom_sf"/>
</dbReference>
<reference evidence="1 2" key="1">
    <citation type="submission" date="2018-02" db="EMBL/GenBank/DDBJ databases">
        <title>Genome sequences of Apibacter spp., gut symbionts of Asian honey bees.</title>
        <authorList>
            <person name="Kwong W.K."/>
            <person name="Steele M.I."/>
            <person name="Moran N.A."/>
        </authorList>
    </citation>
    <scope>NUCLEOTIDE SEQUENCE [LARGE SCALE GENOMIC DNA]</scope>
    <source>
        <strain evidence="2">wkB301</strain>
    </source>
</reference>
<dbReference type="EMBL" id="PSZM01000046">
    <property type="protein sequence ID" value="PQL90389.1"/>
    <property type="molecule type" value="Genomic_DNA"/>
</dbReference>
<dbReference type="Gene3D" id="1.25.40.10">
    <property type="entry name" value="Tetratricopeptide repeat domain"/>
    <property type="match status" value="1"/>
</dbReference>
<dbReference type="InterPro" id="IPR021314">
    <property type="entry name" value="DUF2911"/>
</dbReference>
<dbReference type="AlphaFoldDB" id="A0A2S8A754"/>
<keyword evidence="2" id="KW-1185">Reference proteome</keyword>
<name>A0A2S8A754_9FLAO</name>
<protein>
    <submittedName>
        <fullName evidence="1">Dihydrolipoamide dehydrogenase</fullName>
    </submittedName>
</protein>
<dbReference type="OrthoDB" id="187854at2"/>
<sequence length="286" mass="31973">MKKLLLTGVMMVFLSIGKAQEVKIPAASLKSKIEQMVGLTDIELEYSRPNKKGRVIFGGLVPYNEIWRTGANENTTIKLGDDVEINGKTLPKGKYAIYTIPNIDKWEIIFYSDSDNWGTPKEWNEAKVALRTIVPVQNLPASVETFIIGINNLSDNSGHLQLAWDQTLIDLKFNVPTQKIANASIEGILANPKADANAYYASANYYLQSGGDMKKALNWINRAIDLKQGDSPYWFYRTKSLIQAKLGNIKEAIESAEKSLDGAIKVGNKEYIKINTDAIKEWKKVL</sequence>
<evidence type="ECO:0000313" key="2">
    <source>
        <dbReference type="Proteomes" id="UP000238042"/>
    </source>
</evidence>
<proteinExistence type="predicted"/>
<evidence type="ECO:0000313" key="1">
    <source>
        <dbReference type="EMBL" id="PQL90389.1"/>
    </source>
</evidence>
<dbReference type="SUPFAM" id="SSF81901">
    <property type="entry name" value="HCP-like"/>
    <property type="match status" value="1"/>
</dbReference>
<dbReference type="Proteomes" id="UP000238042">
    <property type="component" value="Unassembled WGS sequence"/>
</dbReference>
<gene>
    <name evidence="1" type="ORF">C4S77_10865</name>
</gene>
<accession>A0A2S8A754</accession>
<comment type="caution">
    <text evidence="1">The sequence shown here is derived from an EMBL/GenBank/DDBJ whole genome shotgun (WGS) entry which is preliminary data.</text>
</comment>